<reference evidence="2" key="1">
    <citation type="submission" date="2023-03" db="EMBL/GenBank/DDBJ databases">
        <title>Electrophorus voltai genome.</title>
        <authorList>
            <person name="Bian C."/>
        </authorList>
    </citation>
    <scope>NUCLEOTIDE SEQUENCE</scope>
    <source>
        <strain evidence="2">CB-2022</strain>
        <tissue evidence="2">Muscle</tissue>
    </source>
</reference>
<proteinExistence type="predicted"/>
<dbReference type="EMBL" id="JAROKS010000022">
    <property type="protein sequence ID" value="KAK1789158.1"/>
    <property type="molecule type" value="Genomic_DNA"/>
</dbReference>
<dbReference type="Proteomes" id="UP001239994">
    <property type="component" value="Unassembled WGS sequence"/>
</dbReference>
<sequence length="117" mass="13107">MGFCLSKRVGLCRVLQTPDRLWGSAHGGELCWVPYDPYMDFHKGYTDYGDYRECSDVSLRSDLGFDYGEDPSMEVEKVLYGDTNVSDAESADSESDEPLALKIPPEGPPRSLVEFLN</sequence>
<evidence type="ECO:0000256" key="1">
    <source>
        <dbReference type="SAM" id="MobiDB-lite"/>
    </source>
</evidence>
<dbReference type="AlphaFoldDB" id="A0AAD8Z084"/>
<evidence type="ECO:0000313" key="3">
    <source>
        <dbReference type="Proteomes" id="UP001239994"/>
    </source>
</evidence>
<gene>
    <name evidence="2" type="ORF">P4O66_015102</name>
</gene>
<comment type="caution">
    <text evidence="2">The sequence shown here is derived from an EMBL/GenBank/DDBJ whole genome shotgun (WGS) entry which is preliminary data.</text>
</comment>
<organism evidence="2 3">
    <name type="scientific">Electrophorus voltai</name>
    <dbReference type="NCBI Taxonomy" id="2609070"/>
    <lineage>
        <taxon>Eukaryota</taxon>
        <taxon>Metazoa</taxon>
        <taxon>Chordata</taxon>
        <taxon>Craniata</taxon>
        <taxon>Vertebrata</taxon>
        <taxon>Euteleostomi</taxon>
        <taxon>Actinopterygii</taxon>
        <taxon>Neopterygii</taxon>
        <taxon>Teleostei</taxon>
        <taxon>Ostariophysi</taxon>
        <taxon>Gymnotiformes</taxon>
        <taxon>Gymnotoidei</taxon>
        <taxon>Gymnotidae</taxon>
        <taxon>Electrophorus</taxon>
    </lineage>
</organism>
<accession>A0AAD8Z084</accession>
<feature type="region of interest" description="Disordered" evidence="1">
    <location>
        <begin position="83"/>
        <end position="117"/>
    </location>
</feature>
<protein>
    <submittedName>
        <fullName evidence="2">Uncharacterized protein</fullName>
    </submittedName>
</protein>
<keyword evidence="3" id="KW-1185">Reference proteome</keyword>
<evidence type="ECO:0000313" key="2">
    <source>
        <dbReference type="EMBL" id="KAK1789158.1"/>
    </source>
</evidence>
<name>A0AAD8Z084_9TELE</name>